<feature type="active site" description="Charge relay system" evidence="6">
    <location>
        <position position="254"/>
    </location>
</feature>
<dbReference type="GO" id="GO:0003847">
    <property type="term" value="F:1-alkyl-2-acetylglycerophosphocholine esterase activity"/>
    <property type="evidence" value="ECO:0007669"/>
    <property type="project" value="UniProtKB-UniRule"/>
</dbReference>
<evidence type="ECO:0000256" key="5">
    <source>
        <dbReference type="PIRNR" id="PIRNR018169"/>
    </source>
</evidence>
<dbReference type="SUPFAM" id="SSF53474">
    <property type="entry name" value="alpha/beta-Hydrolases"/>
    <property type="match status" value="1"/>
</dbReference>
<evidence type="ECO:0000313" key="7">
    <source>
        <dbReference type="EnsemblMetazoa" id="XP_014258505.1"/>
    </source>
</evidence>
<feature type="active site" description="Charge relay system" evidence="6">
    <location>
        <position position="309"/>
    </location>
</feature>
<protein>
    <recommendedName>
        <fullName evidence="1 5">1-alkyl-2-acetylglycerophosphocholine esterase</fullName>
        <ecNumber evidence="1 5">3.1.1.47</ecNumber>
    </recommendedName>
</protein>
<proteinExistence type="predicted"/>
<feature type="active site" description="Nucleophile" evidence="6">
    <location>
        <position position="231"/>
    </location>
</feature>
<comment type="catalytic activity">
    <reaction evidence="5">
        <text>a 1-O-alkyl-2-acetyl-sn-glycero-3-phosphocholine + H2O = a 1-O-alkyl-sn-glycero-3-phosphocholine + acetate + H(+)</text>
        <dbReference type="Rhea" id="RHEA:17777"/>
        <dbReference type="ChEBI" id="CHEBI:15377"/>
        <dbReference type="ChEBI" id="CHEBI:15378"/>
        <dbReference type="ChEBI" id="CHEBI:30089"/>
        <dbReference type="ChEBI" id="CHEBI:30909"/>
        <dbReference type="ChEBI" id="CHEBI:36707"/>
        <dbReference type="EC" id="3.1.1.47"/>
    </reaction>
</comment>
<dbReference type="EC" id="3.1.1.47" evidence="1 5"/>
<dbReference type="InterPro" id="IPR029058">
    <property type="entry name" value="AB_hydrolase_fold"/>
</dbReference>
<accession>A0A8I6S405</accession>
<keyword evidence="3 5" id="KW-0442">Lipid degradation</keyword>
<dbReference type="Pfam" id="PF03403">
    <property type="entry name" value="PAF-AH_p_II"/>
    <property type="match status" value="1"/>
</dbReference>
<name>A0A8I6S405_CIMLE</name>
<dbReference type="AlphaFoldDB" id="A0A8I6S405"/>
<evidence type="ECO:0000256" key="4">
    <source>
        <dbReference type="ARBA" id="ARBA00023098"/>
    </source>
</evidence>
<keyword evidence="8" id="KW-1185">Reference proteome</keyword>
<dbReference type="PANTHER" id="PTHR10272:SF0">
    <property type="entry name" value="PLATELET-ACTIVATING FACTOR ACETYLHYDROLASE"/>
    <property type="match status" value="1"/>
</dbReference>
<dbReference type="GO" id="GO:0016042">
    <property type="term" value="P:lipid catabolic process"/>
    <property type="evidence" value="ECO:0007669"/>
    <property type="project" value="UniProtKB-KW"/>
</dbReference>
<dbReference type="RefSeq" id="XP_014258505.1">
    <property type="nucleotide sequence ID" value="XM_014403019.2"/>
</dbReference>
<dbReference type="PANTHER" id="PTHR10272">
    <property type="entry name" value="PLATELET-ACTIVATING FACTOR ACETYLHYDROLASE"/>
    <property type="match status" value="1"/>
</dbReference>
<keyword evidence="4 5" id="KW-0443">Lipid metabolism</keyword>
<dbReference type="InterPro" id="IPR016715">
    <property type="entry name" value="PAF_acetylhydro_eukaryote"/>
</dbReference>
<evidence type="ECO:0000256" key="2">
    <source>
        <dbReference type="ARBA" id="ARBA00022801"/>
    </source>
</evidence>
<dbReference type="Gene3D" id="3.40.50.1820">
    <property type="entry name" value="alpha/beta hydrolase"/>
    <property type="match status" value="1"/>
</dbReference>
<evidence type="ECO:0000256" key="1">
    <source>
        <dbReference type="ARBA" id="ARBA00013201"/>
    </source>
</evidence>
<dbReference type="OrthoDB" id="2363873at2759"/>
<keyword evidence="2 5" id="KW-0378">Hydrolase</keyword>
<evidence type="ECO:0000313" key="8">
    <source>
        <dbReference type="Proteomes" id="UP000494040"/>
    </source>
</evidence>
<dbReference type="EnsemblMetazoa" id="XM_014403019.2">
    <property type="protein sequence ID" value="XP_014258505.1"/>
    <property type="gene ID" value="LOC106671983"/>
</dbReference>
<evidence type="ECO:0000256" key="3">
    <source>
        <dbReference type="ARBA" id="ARBA00022963"/>
    </source>
</evidence>
<dbReference type="GeneID" id="106671983"/>
<dbReference type="KEGG" id="clec:106671983"/>
<reference evidence="7" key="1">
    <citation type="submission" date="2022-01" db="UniProtKB">
        <authorList>
            <consortium name="EnsemblMetazoa"/>
        </authorList>
    </citation>
    <scope>IDENTIFICATION</scope>
</reference>
<dbReference type="PIRSF" id="PIRSF018169">
    <property type="entry name" value="PAF_acetylhydrolase"/>
    <property type="match status" value="1"/>
</dbReference>
<dbReference type="Proteomes" id="UP000494040">
    <property type="component" value="Unassembled WGS sequence"/>
</dbReference>
<dbReference type="OMA" id="GSVHHNF"/>
<sequence>MWWKIPKNLPLSLGPHAAGVLDIMNDFTSSSTFFRIYYPSSFNKTENDPSKWIKWSPNEKYIESLAGVVTNWTTAVKWVIWLLGGEPMVPAMWEVPPSSKKMPVILFSHGFGATRFISSTVAVELASHGYFVASIEHKDTSANMTYYYEDEAARDNDTPTYIEHIKMTFPPNHYEIRNEQLHKRVDEMKKILDILEDLNRGEVTNVLPSTFDLQLFKGLLDLNSVCISGHSFGGATSLLTMQTDDRISCGVILDGWMFPLKDECIEIDKPLLFINTRTFHTEPNLKVMQNIINLFPKDKELYTIKNTTHETQTDMPHIIGYWQNLTMPKLKPEVGTKINNNLILKFLSQHLKLPLSDEECRAYLEQEKDKYVEGGLPYPEQKPKL</sequence>
<organism evidence="7 8">
    <name type="scientific">Cimex lectularius</name>
    <name type="common">Bed bug</name>
    <name type="synonym">Acanthia lectularia</name>
    <dbReference type="NCBI Taxonomy" id="79782"/>
    <lineage>
        <taxon>Eukaryota</taxon>
        <taxon>Metazoa</taxon>
        <taxon>Ecdysozoa</taxon>
        <taxon>Arthropoda</taxon>
        <taxon>Hexapoda</taxon>
        <taxon>Insecta</taxon>
        <taxon>Pterygota</taxon>
        <taxon>Neoptera</taxon>
        <taxon>Paraneoptera</taxon>
        <taxon>Hemiptera</taxon>
        <taxon>Heteroptera</taxon>
        <taxon>Panheteroptera</taxon>
        <taxon>Cimicomorpha</taxon>
        <taxon>Cimicidae</taxon>
        <taxon>Cimex</taxon>
    </lineage>
</organism>
<evidence type="ECO:0000256" key="6">
    <source>
        <dbReference type="PIRSR" id="PIRSR018169-1"/>
    </source>
</evidence>